<evidence type="ECO:0000313" key="2">
    <source>
        <dbReference type="EMBL" id="GGZ08171.1"/>
    </source>
</evidence>
<dbReference type="OrthoDB" id="8703552at2"/>
<dbReference type="RefSeq" id="WP_134385357.1">
    <property type="nucleotide sequence ID" value="NZ_BMWW01000011.1"/>
</dbReference>
<sequence length="151" mass="16276">MNNKLTGVAAVFCIVVAGLVPAAAQETQPTIPVPAPAHAAGKYELRSNEFNDYASSYRLSNGQVAEFTEQNNRYYVVVRNHGAGQTTLALQSTRRTPVQLEPVAPGKFVTRSGVELSFANDGDMVTIGNFERLPAARVAKADVGKPMLAWR</sequence>
<dbReference type="EMBL" id="BMWW01000011">
    <property type="protein sequence ID" value="GGZ08171.1"/>
    <property type="molecule type" value="Genomic_DNA"/>
</dbReference>
<evidence type="ECO:0008006" key="6">
    <source>
        <dbReference type="Google" id="ProtNLM"/>
    </source>
</evidence>
<dbReference type="Proteomes" id="UP000294359">
    <property type="component" value="Chromosome"/>
</dbReference>
<dbReference type="Proteomes" id="UP000619512">
    <property type="component" value="Unassembled WGS sequence"/>
</dbReference>
<reference evidence="3 4" key="2">
    <citation type="submission" date="2019-03" db="EMBL/GenBank/DDBJ databases">
        <title>Draft Genome Sequences of Six Type Strains of the Genus Massilia.</title>
        <authorList>
            <person name="Miess H."/>
            <person name="Frediansyhah A."/>
            <person name="Gross H."/>
        </authorList>
    </citation>
    <scope>NUCLEOTIDE SEQUENCE [LARGE SCALE GENOMIC DNA]</scope>
    <source>
        <strain evidence="3 4">DSM 17505</strain>
    </source>
</reference>
<keyword evidence="4" id="KW-1185">Reference proteome</keyword>
<dbReference type="EMBL" id="CP038026">
    <property type="protein sequence ID" value="QBQ36988.1"/>
    <property type="molecule type" value="Genomic_DNA"/>
</dbReference>
<evidence type="ECO:0000313" key="5">
    <source>
        <dbReference type="Proteomes" id="UP000619512"/>
    </source>
</evidence>
<evidence type="ECO:0000313" key="4">
    <source>
        <dbReference type="Proteomes" id="UP000294359"/>
    </source>
</evidence>
<reference evidence="2" key="3">
    <citation type="submission" date="2022-12" db="EMBL/GenBank/DDBJ databases">
        <authorList>
            <person name="Sun Q."/>
            <person name="Kim S."/>
        </authorList>
    </citation>
    <scope>NUCLEOTIDE SEQUENCE</scope>
    <source>
        <strain evidence="2">KCTC 12344</strain>
    </source>
</reference>
<feature type="signal peptide" evidence="1">
    <location>
        <begin position="1"/>
        <end position="22"/>
    </location>
</feature>
<protein>
    <recommendedName>
        <fullName evidence="6">Gel scht</fullName>
    </recommendedName>
</protein>
<proteinExistence type="predicted"/>
<gene>
    <name evidence="3" type="ORF">E1742_13020</name>
    <name evidence="2" type="ORF">GCM10007388_47160</name>
</gene>
<feature type="chain" id="PRO_5044609883" description="Gel scht" evidence="1">
    <location>
        <begin position="23"/>
        <end position="151"/>
    </location>
</feature>
<reference evidence="2" key="1">
    <citation type="journal article" date="2014" name="Int. J. Syst. Evol. Microbiol.">
        <title>Complete genome sequence of Corynebacterium casei LMG S-19264T (=DSM 44701T), isolated from a smear-ripened cheese.</title>
        <authorList>
            <consortium name="US DOE Joint Genome Institute (JGI-PGF)"/>
            <person name="Walter F."/>
            <person name="Albersmeier A."/>
            <person name="Kalinowski J."/>
            <person name="Ruckert C."/>
        </authorList>
    </citation>
    <scope>NUCLEOTIDE SEQUENCE</scope>
    <source>
        <strain evidence="2">KCTC 12344</strain>
    </source>
</reference>
<evidence type="ECO:0000313" key="3">
    <source>
        <dbReference type="EMBL" id="QBQ36988.1"/>
    </source>
</evidence>
<organism evidence="2 5">
    <name type="scientific">Pseudoduganella plicata</name>
    <dbReference type="NCBI Taxonomy" id="321984"/>
    <lineage>
        <taxon>Bacteria</taxon>
        <taxon>Pseudomonadati</taxon>
        <taxon>Pseudomonadota</taxon>
        <taxon>Betaproteobacteria</taxon>
        <taxon>Burkholderiales</taxon>
        <taxon>Oxalobacteraceae</taxon>
        <taxon>Telluria group</taxon>
        <taxon>Pseudoduganella</taxon>
    </lineage>
</organism>
<evidence type="ECO:0000256" key="1">
    <source>
        <dbReference type="SAM" id="SignalP"/>
    </source>
</evidence>
<name>A0A4V1ATV5_9BURK</name>
<accession>A0A4V1ATV5</accession>
<dbReference type="AlphaFoldDB" id="A0A4V1ATV5"/>
<keyword evidence="1" id="KW-0732">Signal</keyword>